<gene>
    <name evidence="2" type="ORF">EV664_112114</name>
    <name evidence="1" type="ORF">EV664_11246</name>
</gene>
<evidence type="ECO:0008006" key="4">
    <source>
        <dbReference type="Google" id="ProtNLM"/>
    </source>
</evidence>
<accession>A0A4R6FGS6</accession>
<organism evidence="2 3">
    <name type="scientific">Stakelama pacifica</name>
    <dbReference type="NCBI Taxonomy" id="517720"/>
    <lineage>
        <taxon>Bacteria</taxon>
        <taxon>Pseudomonadati</taxon>
        <taxon>Pseudomonadota</taxon>
        <taxon>Alphaproteobacteria</taxon>
        <taxon>Sphingomonadales</taxon>
        <taxon>Sphingomonadaceae</taxon>
        <taxon>Stakelama</taxon>
    </lineage>
</organism>
<name>A0A4R6FGS6_9SPHN</name>
<comment type="caution">
    <text evidence="2">The sequence shown here is derived from an EMBL/GenBank/DDBJ whole genome shotgun (WGS) entry which is preliminary data.</text>
</comment>
<dbReference type="EMBL" id="SNWD01000012">
    <property type="protein sequence ID" value="TDN79567.1"/>
    <property type="molecule type" value="Genomic_DNA"/>
</dbReference>
<keyword evidence="3" id="KW-1185">Reference proteome</keyword>
<dbReference type="OrthoDB" id="8437129at2"/>
<sequence length="380" mass="42581">MTFSKNLAFVFIGGEHQVLHLAPVAAAISLRHPNIAVECICADERTATALLKVAETMGAGTMKVTQITWPWASRMAARLTGIQSSAKGPLLAKIRWLLRNSHAIIVPERTSAALRCLGWRRPLIHFRHGAGDRAPSSEVRLRAFDFIFVAGQKDIERAVAQGIDRKKLSAVGYIKMDYLRTMPAGSRLFDNDRPIVVYNPHFDRSISSISLARDVIARFREQERFNLIFAPHIRAFENLDAVSRAKWQKLSEPGHIIVDLDSPRLFDMTYTRAASIYLGDMSSQLYEFLTTPRPVAFLNAHGANWKDDSRYAGWHLGEVGSGTDDVLDVIDRAFARHPERVQKQSEAVALAFGDYEGAITRAAGQLRQAFNRRDPLSVRF</sequence>
<reference evidence="2 3" key="1">
    <citation type="submission" date="2019-03" db="EMBL/GenBank/DDBJ databases">
        <title>Genomic Encyclopedia of Type Strains, Phase IV (KMG-IV): sequencing the most valuable type-strain genomes for metagenomic binning, comparative biology and taxonomic classification.</title>
        <authorList>
            <person name="Goeker M."/>
        </authorList>
    </citation>
    <scope>NUCLEOTIDE SEQUENCE [LARGE SCALE GENOMIC DNA]</scope>
    <source>
        <strain evidence="2 3">DSM 25059</strain>
    </source>
</reference>
<dbReference type="EMBL" id="SNWD01000012">
    <property type="protein sequence ID" value="TDN79635.1"/>
    <property type="molecule type" value="Genomic_DNA"/>
</dbReference>
<evidence type="ECO:0000313" key="1">
    <source>
        <dbReference type="EMBL" id="TDN79567.1"/>
    </source>
</evidence>
<dbReference type="Gene3D" id="3.40.50.12580">
    <property type="match status" value="1"/>
</dbReference>
<dbReference type="RefSeq" id="WP_133496527.1">
    <property type="nucleotide sequence ID" value="NZ_SNWD01000012.1"/>
</dbReference>
<dbReference type="Proteomes" id="UP000295493">
    <property type="component" value="Unassembled WGS sequence"/>
</dbReference>
<proteinExistence type="predicted"/>
<dbReference type="AlphaFoldDB" id="A0A4R6FGS6"/>
<evidence type="ECO:0000313" key="3">
    <source>
        <dbReference type="Proteomes" id="UP000295493"/>
    </source>
</evidence>
<protein>
    <recommendedName>
        <fullName evidence="4">CDP-glycerol glycerophosphotransferase (TagB/SpsB family)</fullName>
    </recommendedName>
</protein>
<dbReference type="SUPFAM" id="SSF53756">
    <property type="entry name" value="UDP-Glycosyltransferase/glycogen phosphorylase"/>
    <property type="match status" value="1"/>
</dbReference>
<dbReference type="InterPro" id="IPR043148">
    <property type="entry name" value="TagF_C"/>
</dbReference>
<evidence type="ECO:0000313" key="2">
    <source>
        <dbReference type="EMBL" id="TDN79635.1"/>
    </source>
</evidence>